<dbReference type="RefSeq" id="WP_163172132.1">
    <property type="nucleotide sequence ID" value="NZ_CP044463.1"/>
</dbReference>
<evidence type="ECO:0000313" key="5">
    <source>
        <dbReference type="Proteomes" id="UP000503505"/>
    </source>
</evidence>
<dbReference type="Pfam" id="PF13464">
    <property type="entry name" value="RodZ_C"/>
    <property type="match status" value="1"/>
</dbReference>
<name>A0AAE6WXA5_9GAMM</name>
<dbReference type="GO" id="GO:0003677">
    <property type="term" value="F:DNA binding"/>
    <property type="evidence" value="ECO:0007669"/>
    <property type="project" value="InterPro"/>
</dbReference>
<gene>
    <name evidence="4" type="ORF">FSC10_12590</name>
</gene>
<evidence type="ECO:0000313" key="4">
    <source>
        <dbReference type="EMBL" id="QIC68137.1"/>
    </source>
</evidence>
<evidence type="ECO:0000259" key="3">
    <source>
        <dbReference type="Pfam" id="PF13464"/>
    </source>
</evidence>
<reference evidence="4 5" key="1">
    <citation type="submission" date="2019-09" db="EMBL/GenBank/DDBJ databases">
        <title>Non-baumannii Acinetobacter spp. carrying blaNDM-1 isolated in China.</title>
        <authorList>
            <person name="Cui C."/>
            <person name="Chen C."/>
            <person name="Sun J."/>
            <person name="Liu Y."/>
        </authorList>
    </citation>
    <scope>NUCLEOTIDE SEQUENCE [LARGE SCALE GENOMIC DNA]</scope>
    <source>
        <strain evidence="4 5">HZE23-1</strain>
    </source>
</reference>
<accession>A0AAE6WXA5</accession>
<evidence type="ECO:0000256" key="2">
    <source>
        <dbReference type="SAM" id="Phobius"/>
    </source>
</evidence>
<dbReference type="EMBL" id="CP044463">
    <property type="protein sequence ID" value="QIC68137.1"/>
    <property type="molecule type" value="Genomic_DNA"/>
</dbReference>
<sequence length="263" mass="28906">MEVNPNSPSNNSSVAPNALGNVQRPGEYLRQIRINQKLELEDVESELNIPVKTLTALEQDDYKALPEATFIKGYYRTYAKFLGVDASNIIQRFDEIYANDTGLLPNHALNNSPIKIMGKLPGSNRDRNRKWLKRGLIALVALAVLGALVAMIQNWSGNSSAEVEPEVMTQASDVEIINMDSNATVSGDQLKLEFSRPTSVHIVDSTGKVLATGRQSSTLDLNGETPFQIRLDDATAVAMTLNNENISLSPYTVNGKAEFRLSR</sequence>
<dbReference type="PANTHER" id="PTHR34475">
    <property type="match status" value="1"/>
</dbReference>
<feature type="domain" description="Cytoskeleton protein RodZ-like C-terminal" evidence="3">
    <location>
        <begin position="192"/>
        <end position="259"/>
    </location>
</feature>
<keyword evidence="2" id="KW-1133">Transmembrane helix</keyword>
<keyword evidence="2" id="KW-0812">Transmembrane</keyword>
<dbReference type="Gene3D" id="1.10.260.40">
    <property type="entry name" value="lambda repressor-like DNA-binding domains"/>
    <property type="match status" value="1"/>
</dbReference>
<proteinExistence type="predicted"/>
<dbReference type="InterPro" id="IPR025194">
    <property type="entry name" value="RodZ-like_C"/>
</dbReference>
<feature type="region of interest" description="Disordered" evidence="1">
    <location>
        <begin position="1"/>
        <end position="20"/>
    </location>
</feature>
<keyword evidence="2" id="KW-0472">Membrane</keyword>
<feature type="transmembrane region" description="Helical" evidence="2">
    <location>
        <begin position="135"/>
        <end position="155"/>
    </location>
</feature>
<dbReference type="AlphaFoldDB" id="A0AAE6WXA5"/>
<organism evidence="4 5">
    <name type="scientific">Acinetobacter schindleri</name>
    <dbReference type="NCBI Taxonomy" id="108981"/>
    <lineage>
        <taxon>Bacteria</taxon>
        <taxon>Pseudomonadati</taxon>
        <taxon>Pseudomonadota</taxon>
        <taxon>Gammaproteobacteria</taxon>
        <taxon>Moraxellales</taxon>
        <taxon>Moraxellaceae</taxon>
        <taxon>Acinetobacter</taxon>
    </lineage>
</organism>
<dbReference type="InterPro" id="IPR010982">
    <property type="entry name" value="Lambda_DNA-bd_dom_sf"/>
</dbReference>
<evidence type="ECO:0000256" key="1">
    <source>
        <dbReference type="SAM" id="MobiDB-lite"/>
    </source>
</evidence>
<feature type="compositionally biased region" description="Low complexity" evidence="1">
    <location>
        <begin position="1"/>
        <end position="18"/>
    </location>
</feature>
<dbReference type="PANTHER" id="PTHR34475:SF1">
    <property type="entry name" value="CYTOSKELETON PROTEIN RODZ"/>
    <property type="match status" value="1"/>
</dbReference>
<dbReference type="InterPro" id="IPR050400">
    <property type="entry name" value="Bact_Cytoskel_RodZ"/>
</dbReference>
<dbReference type="Pfam" id="PF13413">
    <property type="entry name" value="HTH_25"/>
    <property type="match status" value="1"/>
</dbReference>
<protein>
    <submittedName>
        <fullName evidence="4">Helix-turn-helix domain-containing protein</fullName>
    </submittedName>
</protein>
<dbReference type="Proteomes" id="UP000503505">
    <property type="component" value="Chromosome"/>
</dbReference>